<dbReference type="InterPro" id="IPR014338">
    <property type="entry name" value="CHP02996_rpt-companion-dom"/>
</dbReference>
<sequence>MVDECDALLQAVEAAPDDTTLQLVYADWLDERGDPRGELLRCQAARNQLTPADPEYTALLEHEARLRRDHPAVILPWERRLSIARIRALITHSGPSTDGAVTGPYTPGPCLTGPDVVAWEVARGVALPEEYKLFLQAIGNGGVMPGSHCDFDIFPLARVRSGPIAAAPFPVTSDRFRKRLRQVRAEGRPTDWVLFPELQPVWEQNDGLPGSVSIGGYPGGDGLLLVTTGELRGSIWCTVCYGIPETDPLDEPLGFLNWFVATLAGFQSGA</sequence>
<evidence type="ECO:0000313" key="2">
    <source>
        <dbReference type="Proteomes" id="UP001272242"/>
    </source>
</evidence>
<accession>A0ABU5EYK2</accession>
<evidence type="ECO:0000313" key="1">
    <source>
        <dbReference type="EMBL" id="MDY3559692.1"/>
    </source>
</evidence>
<comment type="caution">
    <text evidence="1">The sequence shown here is derived from an EMBL/GenBank/DDBJ whole genome shotgun (WGS) entry which is preliminary data.</text>
</comment>
<gene>
    <name evidence="1" type="ORF">R5W23_000706</name>
</gene>
<dbReference type="NCBIfam" id="TIGR02996">
    <property type="entry name" value="rpt_mate_G_obs"/>
    <property type="match status" value="1"/>
</dbReference>
<dbReference type="EMBL" id="JAXBLV010000122">
    <property type="protein sequence ID" value="MDY3559692.1"/>
    <property type="molecule type" value="Genomic_DNA"/>
</dbReference>
<proteinExistence type="predicted"/>
<organism evidence="1 2">
    <name type="scientific">Gemmata algarum</name>
    <dbReference type="NCBI Taxonomy" id="2975278"/>
    <lineage>
        <taxon>Bacteria</taxon>
        <taxon>Pseudomonadati</taxon>
        <taxon>Planctomycetota</taxon>
        <taxon>Planctomycetia</taxon>
        <taxon>Gemmatales</taxon>
        <taxon>Gemmataceae</taxon>
        <taxon>Gemmata</taxon>
    </lineage>
</organism>
<keyword evidence="2" id="KW-1185">Reference proteome</keyword>
<dbReference type="Proteomes" id="UP001272242">
    <property type="component" value="Unassembled WGS sequence"/>
</dbReference>
<dbReference type="InterPro" id="IPR037883">
    <property type="entry name" value="Knr4/Smi1-like_sf"/>
</dbReference>
<reference evidence="2" key="1">
    <citation type="journal article" date="2023" name="Mar. Drugs">
        <title>Gemmata algarum, a Novel Planctomycete Isolated from an Algal Mat, Displays Antimicrobial Activity.</title>
        <authorList>
            <person name="Kumar G."/>
            <person name="Kallscheuer N."/>
            <person name="Kashif M."/>
            <person name="Ahamad S."/>
            <person name="Jagadeeshwari U."/>
            <person name="Pannikurungottu S."/>
            <person name="Haufschild T."/>
            <person name="Kabuu M."/>
            <person name="Sasikala C."/>
            <person name="Jogler C."/>
            <person name="Ramana C."/>
        </authorList>
    </citation>
    <scope>NUCLEOTIDE SEQUENCE [LARGE SCALE GENOMIC DNA]</scope>
    <source>
        <strain evidence="2">JC673</strain>
    </source>
</reference>
<name>A0ABU5EYK2_9BACT</name>
<protein>
    <submittedName>
        <fullName evidence="1">TIGR02996 domain-containing protein</fullName>
    </submittedName>
</protein>
<dbReference type="SUPFAM" id="SSF160631">
    <property type="entry name" value="SMI1/KNR4-like"/>
    <property type="match status" value="1"/>
</dbReference>
<dbReference type="RefSeq" id="WP_320686405.1">
    <property type="nucleotide sequence ID" value="NZ_JAXBLV010000122.1"/>
</dbReference>